<dbReference type="GO" id="GO:0003676">
    <property type="term" value="F:nucleic acid binding"/>
    <property type="evidence" value="ECO:0007669"/>
    <property type="project" value="InterPro"/>
</dbReference>
<comment type="caution">
    <text evidence="3">The sequence shown here is derived from an EMBL/GenBank/DDBJ whole genome shotgun (WGS) entry which is preliminary data.</text>
</comment>
<dbReference type="SUPFAM" id="SSF53098">
    <property type="entry name" value="Ribonuclease H-like"/>
    <property type="match status" value="1"/>
</dbReference>
<dbReference type="AlphaFoldDB" id="A0AA88W864"/>
<dbReference type="InterPro" id="IPR036397">
    <property type="entry name" value="RNaseH_sf"/>
</dbReference>
<dbReference type="Pfam" id="PF13456">
    <property type="entry name" value="RVT_3"/>
    <property type="match status" value="1"/>
</dbReference>
<feature type="region of interest" description="Disordered" evidence="1">
    <location>
        <begin position="1"/>
        <end position="85"/>
    </location>
</feature>
<evidence type="ECO:0000256" key="1">
    <source>
        <dbReference type="SAM" id="MobiDB-lite"/>
    </source>
</evidence>
<dbReference type="PANTHER" id="PTHR48475:SF2">
    <property type="entry name" value="RIBONUCLEASE H"/>
    <property type="match status" value="1"/>
</dbReference>
<sequence length="519" mass="59057">MAVAPPSTHHSHLDPDDLRLRLTSRSSYGRKYRSPDRRSLDDRFTERGRPSSVPKNETPGRLSLDITLQNDLPREKNSDTRYPRPSRRQNCLLIFECLNFRRNLILRCIQEDEHSNGPFPKNGCTVDGFSNHPVTAKGPFIIQRHIGTTNTQSVTSYSVNLSLQDEVPKEHGIGEVKGDQTTARQCYVTSCRSKNKEVLIIEDLREDTKMQRGEPVKDLVSIEVYPGEENKTVGIGSNLKEDTKLELVNLLRTYADIFAWTAADMLGIDPEIITHRLNVDPSKKPIKQKKRTFAPERQGKIEEELVVSTVPDPWNLYVGGSSALGSSGAILILISPEGFTIEYALRFGFQASNNETEYEALLAGIRLAHALKVDSLSVHSDSQLVVNYVLGDYEAREERMAQYLNLVKTSTVKFQKFTIRQIPWDQNTQADTLSRLASAKETDVRHPVYLEFLKDRSISSQAEIEIIEQEPYRMDMIITYLSTGELPSERHENPYTHCRKYMKGYVANILEGEHWCRKS</sequence>
<feature type="compositionally biased region" description="Basic and acidic residues" evidence="1">
    <location>
        <begin position="11"/>
        <end position="20"/>
    </location>
</feature>
<dbReference type="CDD" id="cd09279">
    <property type="entry name" value="RNase_HI_like"/>
    <property type="match status" value="1"/>
</dbReference>
<evidence type="ECO:0000313" key="3">
    <source>
        <dbReference type="EMBL" id="KAK3022752.1"/>
    </source>
</evidence>
<feature type="compositionally biased region" description="Basic and acidic residues" evidence="1">
    <location>
        <begin position="33"/>
        <end position="49"/>
    </location>
</feature>
<organism evidence="3 4">
    <name type="scientific">Escallonia herrerae</name>
    <dbReference type="NCBI Taxonomy" id="1293975"/>
    <lineage>
        <taxon>Eukaryota</taxon>
        <taxon>Viridiplantae</taxon>
        <taxon>Streptophyta</taxon>
        <taxon>Embryophyta</taxon>
        <taxon>Tracheophyta</taxon>
        <taxon>Spermatophyta</taxon>
        <taxon>Magnoliopsida</taxon>
        <taxon>eudicotyledons</taxon>
        <taxon>Gunneridae</taxon>
        <taxon>Pentapetalae</taxon>
        <taxon>asterids</taxon>
        <taxon>campanulids</taxon>
        <taxon>Escalloniales</taxon>
        <taxon>Escalloniaceae</taxon>
        <taxon>Escallonia</taxon>
    </lineage>
</organism>
<proteinExistence type="predicted"/>
<feature type="domain" description="RNase H type-1" evidence="2">
    <location>
        <begin position="310"/>
        <end position="439"/>
    </location>
</feature>
<dbReference type="PROSITE" id="PS50879">
    <property type="entry name" value="RNASE_H_1"/>
    <property type="match status" value="1"/>
</dbReference>
<name>A0AA88W864_9ASTE</name>
<dbReference type="InterPro" id="IPR002156">
    <property type="entry name" value="RNaseH_domain"/>
</dbReference>
<dbReference type="PANTHER" id="PTHR48475">
    <property type="entry name" value="RIBONUCLEASE H"/>
    <property type="match status" value="1"/>
</dbReference>
<keyword evidence="4" id="KW-1185">Reference proteome</keyword>
<dbReference type="Proteomes" id="UP001188597">
    <property type="component" value="Unassembled WGS sequence"/>
</dbReference>
<reference evidence="3" key="1">
    <citation type="submission" date="2022-12" db="EMBL/GenBank/DDBJ databases">
        <title>Draft genome assemblies for two species of Escallonia (Escalloniales).</title>
        <authorList>
            <person name="Chanderbali A."/>
            <person name="Dervinis C."/>
            <person name="Anghel I."/>
            <person name="Soltis D."/>
            <person name="Soltis P."/>
            <person name="Zapata F."/>
        </authorList>
    </citation>
    <scope>NUCLEOTIDE SEQUENCE</scope>
    <source>
        <strain evidence="3">UCBG64.0493</strain>
        <tissue evidence="3">Leaf</tissue>
    </source>
</reference>
<dbReference type="Gene3D" id="3.30.420.10">
    <property type="entry name" value="Ribonuclease H-like superfamily/Ribonuclease H"/>
    <property type="match status" value="1"/>
</dbReference>
<gene>
    <name evidence="3" type="ORF">RJ639_045617</name>
</gene>
<dbReference type="EMBL" id="JAVXUP010000695">
    <property type="protein sequence ID" value="KAK3022752.1"/>
    <property type="molecule type" value="Genomic_DNA"/>
</dbReference>
<protein>
    <recommendedName>
        <fullName evidence="2">RNase H type-1 domain-containing protein</fullName>
    </recommendedName>
</protein>
<feature type="compositionally biased region" description="Basic and acidic residues" evidence="1">
    <location>
        <begin position="72"/>
        <end position="82"/>
    </location>
</feature>
<evidence type="ECO:0000259" key="2">
    <source>
        <dbReference type="PROSITE" id="PS50879"/>
    </source>
</evidence>
<dbReference type="InterPro" id="IPR012337">
    <property type="entry name" value="RNaseH-like_sf"/>
</dbReference>
<accession>A0AA88W864</accession>
<dbReference type="GO" id="GO:0004523">
    <property type="term" value="F:RNA-DNA hybrid ribonuclease activity"/>
    <property type="evidence" value="ECO:0007669"/>
    <property type="project" value="InterPro"/>
</dbReference>
<evidence type="ECO:0000313" key="4">
    <source>
        <dbReference type="Proteomes" id="UP001188597"/>
    </source>
</evidence>